<accession>A0AAV1W711</accession>
<dbReference type="FunFam" id="2.60.40.420:FF:000034">
    <property type="entry name" value="Cupredoxin superfamily protein"/>
    <property type="match status" value="1"/>
</dbReference>
<keyword evidence="12" id="KW-1185">Reference proteome</keyword>
<keyword evidence="2" id="KW-0536">Nodulation</keyword>
<evidence type="ECO:0000256" key="1">
    <source>
        <dbReference type="ARBA" id="ARBA00004308"/>
    </source>
</evidence>
<dbReference type="PROSITE" id="PS51485">
    <property type="entry name" value="PHYTOCYANIN"/>
    <property type="match status" value="1"/>
</dbReference>
<proteinExistence type="inferred from homology"/>
<evidence type="ECO:0000313" key="12">
    <source>
        <dbReference type="Proteomes" id="UP001497480"/>
    </source>
</evidence>
<evidence type="ECO:0000256" key="5">
    <source>
        <dbReference type="ARBA" id="ARBA00023157"/>
    </source>
</evidence>
<dbReference type="GO" id="GO:0005886">
    <property type="term" value="C:plasma membrane"/>
    <property type="evidence" value="ECO:0007669"/>
    <property type="project" value="TreeGrafter"/>
</dbReference>
<dbReference type="GO" id="GO:0009877">
    <property type="term" value="P:nodulation"/>
    <property type="evidence" value="ECO:0007669"/>
    <property type="project" value="UniProtKB-KW"/>
</dbReference>
<evidence type="ECO:0000256" key="3">
    <source>
        <dbReference type="ARBA" id="ARBA00022729"/>
    </source>
</evidence>
<evidence type="ECO:0000256" key="2">
    <source>
        <dbReference type="ARBA" id="ARBA00022458"/>
    </source>
</evidence>
<dbReference type="AlphaFoldDB" id="A0AAV1W711"/>
<keyword evidence="3" id="KW-0732">Signal</keyword>
<keyword evidence="9" id="KW-0812">Transmembrane</keyword>
<evidence type="ECO:0000313" key="11">
    <source>
        <dbReference type="EMBL" id="CAL0304972.1"/>
    </source>
</evidence>
<dbReference type="Gene3D" id="2.60.40.420">
    <property type="entry name" value="Cupredoxins - blue copper proteins"/>
    <property type="match status" value="1"/>
</dbReference>
<reference evidence="11 12" key="1">
    <citation type="submission" date="2024-03" db="EMBL/GenBank/DDBJ databases">
        <authorList>
            <person name="Martinez-Hernandez J."/>
        </authorList>
    </citation>
    <scope>NUCLEOTIDE SEQUENCE [LARGE SCALE GENOMIC DNA]</scope>
</reference>
<dbReference type="Pfam" id="PF02298">
    <property type="entry name" value="Cu_bind_like"/>
    <property type="match status" value="1"/>
</dbReference>
<dbReference type="InterPro" id="IPR003245">
    <property type="entry name" value="Phytocyanin_dom"/>
</dbReference>
<dbReference type="GO" id="GO:0009055">
    <property type="term" value="F:electron transfer activity"/>
    <property type="evidence" value="ECO:0007669"/>
    <property type="project" value="InterPro"/>
</dbReference>
<dbReference type="PANTHER" id="PTHR33021:SF498">
    <property type="entry name" value="UMECYANIN-LIKE"/>
    <property type="match status" value="1"/>
</dbReference>
<feature type="domain" description="Phytocyanin" evidence="10">
    <location>
        <begin position="28"/>
        <end position="131"/>
    </location>
</feature>
<evidence type="ECO:0000256" key="4">
    <source>
        <dbReference type="ARBA" id="ARBA00023136"/>
    </source>
</evidence>
<comment type="subcellular location">
    <subcellularLocation>
        <location evidence="1">Endomembrane system</location>
    </subcellularLocation>
</comment>
<dbReference type="EMBL" id="CAXHTB010000004">
    <property type="protein sequence ID" value="CAL0304972.1"/>
    <property type="molecule type" value="Genomic_DNA"/>
</dbReference>
<dbReference type="InterPro" id="IPR008972">
    <property type="entry name" value="Cupredoxin"/>
</dbReference>
<evidence type="ECO:0000259" key="10">
    <source>
        <dbReference type="PROSITE" id="PS51485"/>
    </source>
</evidence>
<keyword evidence="5" id="KW-1015">Disulfide bond</keyword>
<comment type="caution">
    <text evidence="11">The sequence shown here is derived from an EMBL/GenBank/DDBJ whole genome shotgun (WGS) entry which is preliminary data.</text>
</comment>
<name>A0AAV1W711_LUPLU</name>
<evidence type="ECO:0000256" key="9">
    <source>
        <dbReference type="SAM" id="Phobius"/>
    </source>
</evidence>
<dbReference type="SUPFAM" id="SSF49503">
    <property type="entry name" value="Cupredoxins"/>
    <property type="match status" value="1"/>
</dbReference>
<gene>
    <name evidence="11" type="ORF">LLUT_LOCUS6032</name>
</gene>
<keyword evidence="6" id="KW-0325">Glycoprotein</keyword>
<dbReference type="Proteomes" id="UP001497480">
    <property type="component" value="Unassembled WGS sequence"/>
</dbReference>
<evidence type="ECO:0000256" key="6">
    <source>
        <dbReference type="ARBA" id="ARBA00023180"/>
    </source>
</evidence>
<sequence length="165" mass="17910">MGRRNTVLNMVGFFIFAMAFMIIATEATTYTVGDSFGWNTPPNETFYQDWARNKTFFLGDELIFNISGTLMASDVSKADYDNCTKVVSGIQGSGNGTVFTATLITSGPHYYICPTDDNCAKGQKFSINVESTNSGASTLQPHHSAIAQSIGIFVALALYFVTNAH</sequence>
<evidence type="ECO:0000256" key="7">
    <source>
        <dbReference type="ARBA" id="ARBA00035011"/>
    </source>
</evidence>
<comment type="similarity">
    <text evidence="7">Belongs to the early nodulin-like (ENODL) family.</text>
</comment>
<feature type="transmembrane region" description="Helical" evidence="9">
    <location>
        <begin position="145"/>
        <end position="162"/>
    </location>
</feature>
<evidence type="ECO:0000256" key="8">
    <source>
        <dbReference type="ARBA" id="ARBA00037626"/>
    </source>
</evidence>
<protein>
    <recommendedName>
        <fullName evidence="10">Phytocyanin domain-containing protein</fullName>
    </recommendedName>
</protein>
<keyword evidence="9" id="KW-1133">Transmembrane helix</keyword>
<organism evidence="11 12">
    <name type="scientific">Lupinus luteus</name>
    <name type="common">European yellow lupine</name>
    <dbReference type="NCBI Taxonomy" id="3873"/>
    <lineage>
        <taxon>Eukaryota</taxon>
        <taxon>Viridiplantae</taxon>
        <taxon>Streptophyta</taxon>
        <taxon>Embryophyta</taxon>
        <taxon>Tracheophyta</taxon>
        <taxon>Spermatophyta</taxon>
        <taxon>Magnoliopsida</taxon>
        <taxon>eudicotyledons</taxon>
        <taxon>Gunneridae</taxon>
        <taxon>Pentapetalae</taxon>
        <taxon>rosids</taxon>
        <taxon>fabids</taxon>
        <taxon>Fabales</taxon>
        <taxon>Fabaceae</taxon>
        <taxon>Papilionoideae</taxon>
        <taxon>50 kb inversion clade</taxon>
        <taxon>genistoids sensu lato</taxon>
        <taxon>core genistoids</taxon>
        <taxon>Genisteae</taxon>
        <taxon>Lupinus</taxon>
    </lineage>
</organism>
<keyword evidence="4 9" id="KW-0472">Membrane</keyword>
<dbReference type="PANTHER" id="PTHR33021">
    <property type="entry name" value="BLUE COPPER PROTEIN"/>
    <property type="match status" value="1"/>
</dbReference>
<dbReference type="GO" id="GO:0012505">
    <property type="term" value="C:endomembrane system"/>
    <property type="evidence" value="ECO:0007669"/>
    <property type="project" value="UniProtKB-SubCell"/>
</dbReference>
<comment type="function">
    <text evidence="8">May act as a carbohydrate transporter.</text>
</comment>
<feature type="transmembrane region" description="Helical" evidence="9">
    <location>
        <begin position="7"/>
        <end position="25"/>
    </location>
</feature>
<dbReference type="InterPro" id="IPR039391">
    <property type="entry name" value="Phytocyanin-like"/>
</dbReference>